<evidence type="ECO:0000313" key="2">
    <source>
        <dbReference type="Proteomes" id="UP000655523"/>
    </source>
</evidence>
<evidence type="ECO:0000313" key="1">
    <source>
        <dbReference type="EMBL" id="NPT59715.1"/>
    </source>
</evidence>
<organism evidence="1 2">
    <name type="scientific">Paraburkholderia elongata</name>
    <dbReference type="NCBI Taxonomy" id="2675747"/>
    <lineage>
        <taxon>Bacteria</taxon>
        <taxon>Pseudomonadati</taxon>
        <taxon>Pseudomonadota</taxon>
        <taxon>Betaproteobacteria</taxon>
        <taxon>Burkholderiales</taxon>
        <taxon>Burkholderiaceae</taxon>
        <taxon>Paraburkholderia</taxon>
    </lineage>
</organism>
<protein>
    <submittedName>
        <fullName evidence="1">Uncharacterized protein</fullName>
    </submittedName>
</protein>
<dbReference type="EMBL" id="WOEZ01000196">
    <property type="protein sequence ID" value="NPT59715.1"/>
    <property type="molecule type" value="Genomic_DNA"/>
</dbReference>
<name>A0A972SQE5_9BURK</name>
<keyword evidence="2" id="KW-1185">Reference proteome</keyword>
<comment type="caution">
    <text evidence="1">The sequence shown here is derived from an EMBL/GenBank/DDBJ whole genome shotgun (WGS) entry which is preliminary data.</text>
</comment>
<sequence>MSSNATETPSSAPALLERFELWAREEEGLQESMFMKHPLPDQATYLDRVVDGMWRGFKGYHEMVQRGDACGLTT</sequence>
<gene>
    <name evidence="1" type="ORF">GNZ13_35465</name>
</gene>
<dbReference type="Proteomes" id="UP000655523">
    <property type="component" value="Unassembled WGS sequence"/>
</dbReference>
<proteinExistence type="predicted"/>
<dbReference type="RefSeq" id="WP_172173298.1">
    <property type="nucleotide sequence ID" value="NZ_WOEZ01000196.1"/>
</dbReference>
<dbReference type="AlphaFoldDB" id="A0A972SQE5"/>
<reference evidence="1 2" key="1">
    <citation type="submission" date="2019-11" db="EMBL/GenBank/DDBJ databases">
        <title>Metabolism of dissolved organic matter in forest soils.</title>
        <authorList>
            <person name="Cyle K.T."/>
            <person name="Wilhelm R.C."/>
            <person name="Martinez C.E."/>
        </authorList>
    </citation>
    <scope>NUCLEOTIDE SEQUENCE [LARGE SCALE GENOMIC DNA]</scope>
    <source>
        <strain evidence="1 2">5N</strain>
    </source>
</reference>
<accession>A0A972SQE5</accession>